<organism evidence="3 4">
    <name type="scientific">Gracilariopsis chorda</name>
    <dbReference type="NCBI Taxonomy" id="448386"/>
    <lineage>
        <taxon>Eukaryota</taxon>
        <taxon>Rhodophyta</taxon>
        <taxon>Florideophyceae</taxon>
        <taxon>Rhodymeniophycidae</taxon>
        <taxon>Gracilariales</taxon>
        <taxon>Gracilariaceae</taxon>
        <taxon>Gracilariopsis</taxon>
    </lineage>
</organism>
<evidence type="ECO:0000256" key="2">
    <source>
        <dbReference type="SAM" id="Phobius"/>
    </source>
</evidence>
<keyword evidence="2" id="KW-0812">Transmembrane</keyword>
<proteinExistence type="predicted"/>
<accession>A0A2V3IZ45</accession>
<evidence type="ECO:0000313" key="4">
    <source>
        <dbReference type="Proteomes" id="UP000247409"/>
    </source>
</evidence>
<feature type="region of interest" description="Disordered" evidence="1">
    <location>
        <begin position="15"/>
        <end position="88"/>
    </location>
</feature>
<protein>
    <submittedName>
        <fullName evidence="3">Uncharacterized protein</fullName>
    </submittedName>
</protein>
<evidence type="ECO:0000313" key="3">
    <source>
        <dbReference type="EMBL" id="PXF46400.1"/>
    </source>
</evidence>
<feature type="compositionally biased region" description="Low complexity" evidence="1">
    <location>
        <begin position="49"/>
        <end position="62"/>
    </location>
</feature>
<comment type="caution">
    <text evidence="3">The sequence shown here is derived from an EMBL/GenBank/DDBJ whole genome shotgun (WGS) entry which is preliminary data.</text>
</comment>
<keyword evidence="2" id="KW-1133">Transmembrane helix</keyword>
<dbReference type="Proteomes" id="UP000247409">
    <property type="component" value="Unassembled WGS sequence"/>
</dbReference>
<keyword evidence="4" id="KW-1185">Reference proteome</keyword>
<name>A0A2V3IZ45_9FLOR</name>
<feature type="transmembrane region" description="Helical" evidence="2">
    <location>
        <begin position="136"/>
        <end position="155"/>
    </location>
</feature>
<feature type="compositionally biased region" description="Basic and acidic residues" evidence="1">
    <location>
        <begin position="64"/>
        <end position="88"/>
    </location>
</feature>
<keyword evidence="2" id="KW-0472">Membrane</keyword>
<gene>
    <name evidence="3" type="ORF">BWQ96_03794</name>
</gene>
<feature type="transmembrane region" description="Helical" evidence="2">
    <location>
        <begin position="95"/>
        <end position="116"/>
    </location>
</feature>
<dbReference type="EMBL" id="NBIV01000039">
    <property type="protein sequence ID" value="PXF46400.1"/>
    <property type="molecule type" value="Genomic_DNA"/>
</dbReference>
<dbReference type="AlphaFoldDB" id="A0A2V3IZ45"/>
<reference evidence="3 4" key="1">
    <citation type="journal article" date="2018" name="Mol. Biol. Evol.">
        <title>Analysis of the draft genome of the red seaweed Gracilariopsis chorda provides insights into genome size evolution in Rhodophyta.</title>
        <authorList>
            <person name="Lee J."/>
            <person name="Yang E.C."/>
            <person name="Graf L."/>
            <person name="Yang J.H."/>
            <person name="Qiu H."/>
            <person name="Zel Zion U."/>
            <person name="Chan C.X."/>
            <person name="Stephens T.G."/>
            <person name="Weber A.P.M."/>
            <person name="Boo G.H."/>
            <person name="Boo S.M."/>
            <person name="Kim K.M."/>
            <person name="Shin Y."/>
            <person name="Jung M."/>
            <person name="Lee S.J."/>
            <person name="Yim H.S."/>
            <person name="Lee J.H."/>
            <person name="Bhattacharya D."/>
            <person name="Yoon H.S."/>
        </authorList>
    </citation>
    <scope>NUCLEOTIDE SEQUENCE [LARGE SCALE GENOMIC DNA]</scope>
    <source>
        <strain evidence="3 4">SKKU-2015</strain>
        <tissue evidence="3">Whole body</tissue>
    </source>
</reference>
<evidence type="ECO:0000256" key="1">
    <source>
        <dbReference type="SAM" id="MobiDB-lite"/>
    </source>
</evidence>
<sequence length="158" mass="17424">MATSSSLQLMHALESVSFEVDDRPRTSGSQPPRKPPPVYKPSADEDVATRSSSDPASASGSAHVSDDAKLREVKTDRIPIQRKGGSDERGKKREALMCFAMGVLVGVFPPIILVRLCAKQWVDSHLPPLDSRFFRYGRSMGLFLLVIFCILVAVLRLR</sequence>